<sequence length="232" mass="24394">MNTTAKTSRMTGMIRGMPSPAAMRRPRVRSRPSGRTTTVALVLYALLLGAGLGLASANWATRGRYPFGGVALGAWTAWPRIGSRDADPYARAIDARTGEVPLALGEGLVLTATQDEAGQRLDPGCRYTISGTTPPARAWTLTAERRHPAPVAADAAPVPRTGFTSTEILRDRNGGFAIALGPTVEPGNWLPVPSGEGALRLVLRLYDTPVAASTGVLEREGVPAITRLGCTP</sequence>
<organism evidence="3 4">
    <name type="scientific">Methylobacterium oryzihabitans</name>
    <dbReference type="NCBI Taxonomy" id="2499852"/>
    <lineage>
        <taxon>Bacteria</taxon>
        <taxon>Pseudomonadati</taxon>
        <taxon>Pseudomonadota</taxon>
        <taxon>Alphaproteobacteria</taxon>
        <taxon>Hyphomicrobiales</taxon>
        <taxon>Methylobacteriaceae</taxon>
        <taxon>Methylobacterium</taxon>
    </lineage>
</organism>
<feature type="domain" description="DUF1214" evidence="2">
    <location>
        <begin position="107"/>
        <end position="208"/>
    </location>
</feature>
<evidence type="ECO:0000256" key="1">
    <source>
        <dbReference type="SAM" id="MobiDB-lite"/>
    </source>
</evidence>
<gene>
    <name evidence="3" type="ORF">EOE48_17340</name>
</gene>
<protein>
    <submittedName>
        <fullName evidence="3">DUF1214 domain-containing protein</fullName>
    </submittedName>
</protein>
<feature type="compositionally biased region" description="Polar residues" evidence="1">
    <location>
        <begin position="1"/>
        <end position="10"/>
    </location>
</feature>
<dbReference type="InterPro" id="IPR037049">
    <property type="entry name" value="DUF1214_C_sf"/>
</dbReference>
<dbReference type="PIRSF" id="PIRSF009471">
    <property type="entry name" value="UCP009471"/>
    <property type="match status" value="1"/>
</dbReference>
<dbReference type="Pfam" id="PF06742">
    <property type="entry name" value="DUF1214"/>
    <property type="match status" value="1"/>
</dbReference>
<comment type="caution">
    <text evidence="3">The sequence shown here is derived from an EMBL/GenBank/DDBJ whole genome shotgun (WGS) entry which is preliminary data.</text>
</comment>
<keyword evidence="4" id="KW-1185">Reference proteome</keyword>
<reference evidence="3 4" key="1">
    <citation type="submission" date="2019-01" db="EMBL/GenBank/DDBJ databases">
        <authorList>
            <person name="Chen W.-M."/>
        </authorList>
    </citation>
    <scope>NUCLEOTIDE SEQUENCE [LARGE SCALE GENOMIC DNA]</scope>
    <source>
        <strain evidence="3 4">TER-1</strain>
    </source>
</reference>
<dbReference type="Proteomes" id="UP000286997">
    <property type="component" value="Unassembled WGS sequence"/>
</dbReference>
<dbReference type="OrthoDB" id="7837485at2"/>
<accession>A0A437P1K2</accession>
<dbReference type="EMBL" id="SACP01000017">
    <property type="protein sequence ID" value="RVU16120.1"/>
    <property type="molecule type" value="Genomic_DNA"/>
</dbReference>
<feature type="region of interest" description="Disordered" evidence="1">
    <location>
        <begin position="1"/>
        <end position="34"/>
    </location>
</feature>
<dbReference type="SUPFAM" id="SSF160935">
    <property type="entry name" value="VPA0735-like"/>
    <property type="match status" value="1"/>
</dbReference>
<dbReference type="Gene3D" id="2.60.120.600">
    <property type="entry name" value="Domain of unknown function DUF1214, C-terminal domain"/>
    <property type="match status" value="1"/>
</dbReference>
<proteinExistence type="predicted"/>
<dbReference type="PANTHER" id="PTHR36509:SF2">
    <property type="entry name" value="BLL3101 PROTEIN"/>
    <property type="match status" value="1"/>
</dbReference>
<dbReference type="AlphaFoldDB" id="A0A437P1K2"/>
<evidence type="ECO:0000313" key="4">
    <source>
        <dbReference type="Proteomes" id="UP000286997"/>
    </source>
</evidence>
<dbReference type="InterPro" id="IPR012038">
    <property type="entry name" value="UCP009471"/>
</dbReference>
<dbReference type="InterPro" id="IPR010621">
    <property type="entry name" value="DUF1214"/>
</dbReference>
<dbReference type="PANTHER" id="PTHR36509">
    <property type="entry name" value="BLL3101 PROTEIN"/>
    <property type="match status" value="1"/>
</dbReference>
<name>A0A437P1K2_9HYPH</name>
<evidence type="ECO:0000259" key="2">
    <source>
        <dbReference type="Pfam" id="PF06742"/>
    </source>
</evidence>
<evidence type="ECO:0000313" key="3">
    <source>
        <dbReference type="EMBL" id="RVU16120.1"/>
    </source>
</evidence>